<evidence type="ECO:0000256" key="8">
    <source>
        <dbReference type="ARBA" id="ARBA00023310"/>
    </source>
</evidence>
<name>A0A7T5R3Y7_9BACT</name>
<dbReference type="InterPro" id="IPR020546">
    <property type="entry name" value="ATP_synth_F1_dsu/esu_N"/>
</dbReference>
<evidence type="ECO:0000256" key="9">
    <source>
        <dbReference type="HAMAP-Rule" id="MF_00530"/>
    </source>
</evidence>
<dbReference type="InterPro" id="IPR036771">
    <property type="entry name" value="ATPsynth_dsu/esu_N"/>
</dbReference>
<dbReference type="GO" id="GO:0005886">
    <property type="term" value="C:plasma membrane"/>
    <property type="evidence" value="ECO:0007669"/>
    <property type="project" value="UniProtKB-SubCell"/>
</dbReference>
<keyword evidence="9" id="KW-1003">Cell membrane</keyword>
<evidence type="ECO:0000256" key="1">
    <source>
        <dbReference type="ARBA" id="ARBA00003543"/>
    </source>
</evidence>
<organism evidence="13 14">
    <name type="scientific">Micavibrio aeruginosavorus</name>
    <dbReference type="NCBI Taxonomy" id="349221"/>
    <lineage>
        <taxon>Bacteria</taxon>
        <taxon>Pseudomonadati</taxon>
        <taxon>Bdellovibrionota</taxon>
        <taxon>Bdellovibrionia</taxon>
        <taxon>Bdellovibrionales</taxon>
        <taxon>Pseudobdellovibrionaceae</taxon>
        <taxon>Micavibrio</taxon>
    </lineage>
</organism>
<evidence type="ECO:0000256" key="2">
    <source>
        <dbReference type="ARBA" id="ARBA00004184"/>
    </source>
</evidence>
<dbReference type="PANTHER" id="PTHR13822">
    <property type="entry name" value="ATP SYNTHASE DELTA/EPSILON CHAIN"/>
    <property type="match status" value="1"/>
</dbReference>
<dbReference type="InterPro" id="IPR001469">
    <property type="entry name" value="ATP_synth_F1_dsu/esu"/>
</dbReference>
<dbReference type="GO" id="GO:0046933">
    <property type="term" value="F:proton-transporting ATP synthase activity, rotational mechanism"/>
    <property type="evidence" value="ECO:0007669"/>
    <property type="project" value="UniProtKB-UniRule"/>
</dbReference>
<evidence type="ECO:0000256" key="7">
    <source>
        <dbReference type="ARBA" id="ARBA00023196"/>
    </source>
</evidence>
<reference evidence="13 14" key="1">
    <citation type="submission" date="2020-07" db="EMBL/GenBank/DDBJ databases">
        <title>Huge and variable diversity of episymbiotic CPR bacteria and DPANN archaea in groundwater ecosystems.</title>
        <authorList>
            <person name="He C.Y."/>
            <person name="Keren R."/>
            <person name="Whittaker M."/>
            <person name="Farag I.F."/>
            <person name="Doudna J."/>
            <person name="Cate J.H.D."/>
            <person name="Banfield J.F."/>
        </authorList>
    </citation>
    <scope>NUCLEOTIDE SEQUENCE [LARGE SCALE GENOMIC DNA]</scope>
    <source>
        <strain evidence="13">NC_groundwater_70_Ag_B-0.1um_54_66</strain>
    </source>
</reference>
<keyword evidence="6 9" id="KW-0472">Membrane</keyword>
<dbReference type="PANTHER" id="PTHR13822:SF10">
    <property type="entry name" value="ATP SYNTHASE EPSILON CHAIN, CHLOROPLASTIC"/>
    <property type="match status" value="1"/>
</dbReference>
<evidence type="ECO:0000256" key="4">
    <source>
        <dbReference type="ARBA" id="ARBA00022448"/>
    </source>
</evidence>
<feature type="coiled-coil region" evidence="11">
    <location>
        <begin position="90"/>
        <end position="117"/>
    </location>
</feature>
<evidence type="ECO:0000256" key="11">
    <source>
        <dbReference type="SAM" id="Coils"/>
    </source>
</evidence>
<keyword evidence="11" id="KW-0175">Coiled coil</keyword>
<evidence type="ECO:0000259" key="12">
    <source>
        <dbReference type="Pfam" id="PF02823"/>
    </source>
</evidence>
<dbReference type="CDD" id="cd12152">
    <property type="entry name" value="F1-ATPase_delta"/>
    <property type="match status" value="1"/>
</dbReference>
<comment type="function">
    <text evidence="1 9">Produces ATP from ADP in the presence of a proton gradient across the membrane.</text>
</comment>
<keyword evidence="4 9" id="KW-0813">Transport</keyword>
<dbReference type="SUPFAM" id="SSF51344">
    <property type="entry name" value="Epsilon subunit of F1F0-ATP synthase N-terminal domain"/>
    <property type="match status" value="1"/>
</dbReference>
<comment type="similarity">
    <text evidence="3 9 10">Belongs to the ATPase epsilon chain family.</text>
</comment>
<evidence type="ECO:0000313" key="14">
    <source>
        <dbReference type="Proteomes" id="UP000595362"/>
    </source>
</evidence>
<evidence type="ECO:0000256" key="10">
    <source>
        <dbReference type="RuleBase" id="RU003656"/>
    </source>
</evidence>
<evidence type="ECO:0000313" key="13">
    <source>
        <dbReference type="EMBL" id="QQG37050.1"/>
    </source>
</evidence>
<evidence type="ECO:0000256" key="3">
    <source>
        <dbReference type="ARBA" id="ARBA00005712"/>
    </source>
</evidence>
<dbReference type="GO" id="GO:0005524">
    <property type="term" value="F:ATP binding"/>
    <property type="evidence" value="ECO:0007669"/>
    <property type="project" value="UniProtKB-UniRule"/>
</dbReference>
<keyword evidence="9" id="KW-0375">Hydrogen ion transport</keyword>
<proteinExistence type="inferred from homology"/>
<sequence length="143" mass="15204">MAEATQATFNFELVSPERRLISEPAKMVVIPGEEGDFGVLPGHSALVATIRPGVVEVHSIESGEVRRIFIAGGFADVTPQSCTILAEEAINVLDLNAEALEKALGNLKEDLALSKDDIERARVTKKINLIQAKVAALSGKIAA</sequence>
<gene>
    <name evidence="9 13" type="primary">atpC</name>
    <name evidence="13" type="ORF">HYS17_04605</name>
</gene>
<dbReference type="Proteomes" id="UP000595362">
    <property type="component" value="Chromosome"/>
</dbReference>
<protein>
    <recommendedName>
        <fullName evidence="9">ATP synthase epsilon chain</fullName>
    </recommendedName>
    <alternativeName>
        <fullName evidence="9">ATP synthase F1 sector epsilon subunit</fullName>
    </alternativeName>
    <alternativeName>
        <fullName evidence="9">F-ATPase epsilon subunit</fullName>
    </alternativeName>
</protein>
<keyword evidence="8 9" id="KW-0066">ATP synthesis</keyword>
<dbReference type="NCBIfam" id="TIGR01216">
    <property type="entry name" value="ATP_synt_epsi"/>
    <property type="match status" value="1"/>
</dbReference>
<dbReference type="Gene3D" id="2.60.15.10">
    <property type="entry name" value="F0F1 ATP synthase delta/epsilon subunit, N-terminal"/>
    <property type="match status" value="1"/>
</dbReference>
<keyword evidence="7 9" id="KW-0139">CF(1)</keyword>
<dbReference type="EMBL" id="CP066681">
    <property type="protein sequence ID" value="QQG37050.1"/>
    <property type="molecule type" value="Genomic_DNA"/>
</dbReference>
<comment type="subcellular location">
    <subcellularLocation>
        <location evidence="9">Cell membrane</location>
        <topology evidence="9">Peripheral membrane protein</topology>
    </subcellularLocation>
    <subcellularLocation>
        <location evidence="2">Endomembrane system</location>
        <topology evidence="2">Peripheral membrane protein</topology>
    </subcellularLocation>
</comment>
<evidence type="ECO:0000256" key="6">
    <source>
        <dbReference type="ARBA" id="ARBA00023136"/>
    </source>
</evidence>
<feature type="domain" description="ATP synthase F1 complex delta/epsilon subunit N-terminal" evidence="12">
    <location>
        <begin position="9"/>
        <end position="89"/>
    </location>
</feature>
<dbReference type="HAMAP" id="MF_00530">
    <property type="entry name" value="ATP_synth_epsil_bac"/>
    <property type="match status" value="1"/>
</dbReference>
<dbReference type="Pfam" id="PF02823">
    <property type="entry name" value="ATP-synt_DE_N"/>
    <property type="match status" value="1"/>
</dbReference>
<dbReference type="GO" id="GO:0045259">
    <property type="term" value="C:proton-transporting ATP synthase complex"/>
    <property type="evidence" value="ECO:0007669"/>
    <property type="project" value="UniProtKB-KW"/>
</dbReference>
<dbReference type="GO" id="GO:0012505">
    <property type="term" value="C:endomembrane system"/>
    <property type="evidence" value="ECO:0007669"/>
    <property type="project" value="UniProtKB-SubCell"/>
</dbReference>
<accession>A0A7T5R3Y7</accession>
<keyword evidence="5 9" id="KW-0406">Ion transport</keyword>
<evidence type="ECO:0000256" key="5">
    <source>
        <dbReference type="ARBA" id="ARBA00023065"/>
    </source>
</evidence>
<dbReference type="AlphaFoldDB" id="A0A7T5R3Y7"/>
<comment type="subunit">
    <text evidence="9 10">F-type ATPases have 2 components, CF(1) - the catalytic core - and CF(0) - the membrane proton channel. CF(1) has five subunits: alpha(3), beta(3), gamma(1), delta(1), epsilon(1). CF(0) has three main subunits: a, b and c.</text>
</comment>